<proteinExistence type="predicted"/>
<feature type="transmembrane region" description="Helical" evidence="1">
    <location>
        <begin position="195"/>
        <end position="212"/>
    </location>
</feature>
<protein>
    <submittedName>
        <fullName evidence="2">Uncharacterized protein</fullName>
    </submittedName>
</protein>
<keyword evidence="1" id="KW-1133">Transmembrane helix</keyword>
<dbReference type="PANTHER" id="PTHR33372:SF10">
    <property type="entry name" value="OS03G0137300 PROTEIN"/>
    <property type="match status" value="1"/>
</dbReference>
<dbReference type="Pfam" id="PF11833">
    <property type="entry name" value="CPP1-like"/>
    <property type="match status" value="2"/>
</dbReference>
<dbReference type="EMBL" id="DQ459071">
    <property type="protein sequence ID" value="ABE77196.1"/>
    <property type="molecule type" value="Genomic_DNA"/>
</dbReference>
<name>Q1KSB6_SORBI</name>
<evidence type="ECO:0000256" key="1">
    <source>
        <dbReference type="SAM" id="Phobius"/>
    </source>
</evidence>
<evidence type="ECO:0000313" key="2">
    <source>
        <dbReference type="EMBL" id="ABE77196.1"/>
    </source>
</evidence>
<dbReference type="PANTHER" id="PTHR33372">
    <property type="match status" value="1"/>
</dbReference>
<organism evidence="2">
    <name type="scientific">Sorghum bicolor</name>
    <name type="common">Sorghum</name>
    <name type="synonym">Sorghum vulgare</name>
    <dbReference type="NCBI Taxonomy" id="4558"/>
    <lineage>
        <taxon>Eukaryota</taxon>
        <taxon>Viridiplantae</taxon>
        <taxon>Streptophyta</taxon>
        <taxon>Embryophyta</taxon>
        <taxon>Tracheophyta</taxon>
        <taxon>Spermatophyta</taxon>
        <taxon>Magnoliopsida</taxon>
        <taxon>Liliopsida</taxon>
        <taxon>Poales</taxon>
        <taxon>Poaceae</taxon>
        <taxon>PACMAD clade</taxon>
        <taxon>Panicoideae</taxon>
        <taxon>Andropogonodae</taxon>
        <taxon>Andropogoneae</taxon>
        <taxon>Sorghinae</taxon>
        <taxon>Sorghum</taxon>
    </lineage>
</organism>
<feature type="transmembrane region" description="Helical" evidence="1">
    <location>
        <begin position="265"/>
        <end position="284"/>
    </location>
</feature>
<dbReference type="InterPro" id="IPR021788">
    <property type="entry name" value="CPP1-like"/>
</dbReference>
<dbReference type="ExpressionAtlas" id="Q1KSB6">
    <property type="expression patterns" value="baseline"/>
</dbReference>
<keyword evidence="1" id="KW-0812">Transmembrane</keyword>
<feature type="transmembrane region" description="Helical" evidence="1">
    <location>
        <begin position="318"/>
        <end position="342"/>
    </location>
</feature>
<reference evidence="2" key="1">
    <citation type="journal article" date="2006" name="Plant Genome">
        <title>Evidence for a selective sweep on chromosome 1 of cultivated sorghum.</title>
        <authorList>
            <person name="Casa A.M."/>
            <person name="Mitchell S.E."/>
            <person name="Jensen J.D."/>
            <person name="Hamblin M.T."/>
            <person name="Paterson A.H."/>
            <person name="Aquadro C.F."/>
            <person name="Kresovich S."/>
        </authorList>
    </citation>
    <scope>NUCLEOTIDE SEQUENCE</scope>
</reference>
<dbReference type="AlphaFoldDB" id="Q1KSB6"/>
<sequence length="343" mass="36241">MATATALSLSGGGGGTPLLRGHAALASGRCCAFPRSRWRPPRLSASRADDSSPAPFEMTVEGALKLLGVAEGASFDEILRAKNSVLASCKDDQDAVAQVEAAYDMLLMQSLSQRRAGKVANNSIRYADVKPVKSAGAGTVPKWMQATMKNAPITFETPSSSSLGIQSCVYGALMVFTYASGSSTSLPSAYTSPDVPGFILATGFGASLYFLAKKNMNLDRVLTVDEHVGFAGIRIPETPLPAFVLIMTLFAYGRKPGSTFRLSCFYPIFMYTFSMQSTLSVVLYPGKAALITVGGLAAGATVGSAVENFLQVDIVPFLGIHSPAVVVSEFILFSQLLVSLFVR</sequence>
<feature type="transmembrane region" description="Helical" evidence="1">
    <location>
        <begin position="289"/>
        <end position="306"/>
    </location>
</feature>
<keyword evidence="1" id="KW-0472">Membrane</keyword>
<accession>Q1KSB6</accession>